<protein>
    <recommendedName>
        <fullName evidence="6">Fungal N-terminal domain-containing protein</fullName>
    </recommendedName>
</protein>
<name>A0A194VF38_CYTMA</name>
<evidence type="ECO:0008006" key="6">
    <source>
        <dbReference type="Google" id="ProtNLM"/>
    </source>
</evidence>
<dbReference type="PANTHER" id="PTHR10039">
    <property type="entry name" value="AMELOGENIN"/>
    <property type="match status" value="1"/>
</dbReference>
<dbReference type="Pfam" id="PF24883">
    <property type="entry name" value="NPHP3_N"/>
    <property type="match status" value="1"/>
</dbReference>
<feature type="domain" description="Nephrocystin 3-like N-terminal" evidence="3">
    <location>
        <begin position="304"/>
        <end position="456"/>
    </location>
</feature>
<reference evidence="5" key="1">
    <citation type="submission" date="2014-12" db="EMBL/GenBank/DDBJ databases">
        <title>Genome Sequence of Valsa Canker Pathogens Uncovers a Specific Adaption of Colonization on Woody Bark.</title>
        <authorList>
            <person name="Yin Z."/>
            <person name="Liu H."/>
            <person name="Gao X."/>
            <person name="Li Z."/>
            <person name="Song N."/>
            <person name="Ke X."/>
            <person name="Dai Q."/>
            <person name="Wu Y."/>
            <person name="Sun Y."/>
            <person name="Xu J.-R."/>
            <person name="Kang Z.K."/>
            <person name="Wang L."/>
            <person name="Huang L."/>
        </authorList>
    </citation>
    <scope>NUCLEOTIDE SEQUENCE [LARGE SCALE GENOMIC DNA]</scope>
    <source>
        <strain evidence="5">SXYL134</strain>
    </source>
</reference>
<dbReference type="Proteomes" id="UP000078576">
    <property type="component" value="Unassembled WGS sequence"/>
</dbReference>
<dbReference type="STRING" id="694573.A0A194VF38"/>
<feature type="domain" description="Azaphilone pigments biosynthesis cluster protein L N-terminal" evidence="2">
    <location>
        <begin position="6"/>
        <end position="193"/>
    </location>
</feature>
<dbReference type="Pfam" id="PF17111">
    <property type="entry name" value="PigL_N"/>
    <property type="match status" value="1"/>
</dbReference>
<evidence type="ECO:0000259" key="3">
    <source>
        <dbReference type="Pfam" id="PF24883"/>
    </source>
</evidence>
<dbReference type="InterPro" id="IPR031348">
    <property type="entry name" value="PigL_N"/>
</dbReference>
<proteinExistence type="predicted"/>
<evidence type="ECO:0000259" key="2">
    <source>
        <dbReference type="Pfam" id="PF17111"/>
    </source>
</evidence>
<evidence type="ECO:0000256" key="1">
    <source>
        <dbReference type="ARBA" id="ARBA00022737"/>
    </source>
</evidence>
<keyword evidence="1" id="KW-0677">Repeat</keyword>
<organism evidence="4 5">
    <name type="scientific">Cytospora mali</name>
    <name type="common">Apple Valsa canker fungus</name>
    <name type="synonym">Valsa mali</name>
    <dbReference type="NCBI Taxonomy" id="578113"/>
    <lineage>
        <taxon>Eukaryota</taxon>
        <taxon>Fungi</taxon>
        <taxon>Dikarya</taxon>
        <taxon>Ascomycota</taxon>
        <taxon>Pezizomycotina</taxon>
        <taxon>Sordariomycetes</taxon>
        <taxon>Sordariomycetidae</taxon>
        <taxon>Diaporthales</taxon>
        <taxon>Cytosporaceae</taxon>
        <taxon>Cytospora</taxon>
    </lineage>
</organism>
<evidence type="ECO:0000313" key="5">
    <source>
        <dbReference type="Proteomes" id="UP000078576"/>
    </source>
</evidence>
<dbReference type="PANTHER" id="PTHR10039:SF5">
    <property type="entry name" value="NACHT DOMAIN-CONTAINING PROTEIN"/>
    <property type="match status" value="1"/>
</dbReference>
<dbReference type="InterPro" id="IPR056884">
    <property type="entry name" value="NPHP3-like_N"/>
</dbReference>
<dbReference type="EMBL" id="KN714815">
    <property type="protein sequence ID" value="KUI62489.1"/>
    <property type="molecule type" value="Genomic_DNA"/>
</dbReference>
<dbReference type="OrthoDB" id="443402at2759"/>
<gene>
    <name evidence="4" type="ORF">VP1G_09611</name>
</gene>
<sequence>MDPVSAIGTASAILSFVQFSWELVAGAREIYKSADGNTDENARISKVISDLQDVTDSIEFDQLGTSKHEKALKRLASECSELGEELLFILKKLKWTDGNPKWSALRTKLNSMRKKDDIASIKERLADYRSQIVLRLNMMLVEQNSSLKTQLDGLQQAMLHHSTPRSEELKKLQEALESALAQSTLKNAQELDELHIGLQETGSSLMEQTITLEYIKNSLDSLRALVRIIPLEKRILEHIYYDSMFERQEAIHAAEEGTFKWLLIEEDLDEETISFGEDEASLSIEDEELEYQQQDEKARAKVKLLTWLRSGSGTFHISGKAGSGKSTLMKLIAGHEITRIELGLWAGDNRKLVRSNHYFWSTGDKMQKSYEGLYRSILYDVLTKCPSLIQKVFQEQWNSLVKDMSPTATGKIVIEQSLFRPPMFKKAFEDLINHQLDDNYCLCVTIDGLDEFEGDSCDYWDLAEYLAKWGLLETAQFVHPYIETSFVGFKYVRFLHRSVADYLNYPEASNAINLTSDFDVEEAYTRLRLAETATFDEETKLDHPQRVTYGAREYMDAHLRILDIFLADGADADVIIRFDDHHDEKMLLALEDILDELRLSYSAKFQAVEAGDMPLGSGKVKRADLPLWARRIPGVGPQDRLTDVGYFLSSNGPGRKATPRCICSKDEYINLDPNCGIRKY</sequence>
<accession>A0A194VF38</accession>
<keyword evidence="5" id="KW-1185">Reference proteome</keyword>
<dbReference type="AlphaFoldDB" id="A0A194VF38"/>
<evidence type="ECO:0000313" key="4">
    <source>
        <dbReference type="EMBL" id="KUI62489.1"/>
    </source>
</evidence>